<dbReference type="Proteomes" id="UP000789901">
    <property type="component" value="Unassembled WGS sequence"/>
</dbReference>
<keyword evidence="1" id="KW-0238">DNA-binding</keyword>
<dbReference type="InterPro" id="IPR013762">
    <property type="entry name" value="Integrase-like_cat_sf"/>
</dbReference>
<dbReference type="Gene3D" id="1.10.443.10">
    <property type="entry name" value="Intergrase catalytic core"/>
    <property type="match status" value="1"/>
</dbReference>
<dbReference type="PANTHER" id="PTHR35617:SF3">
    <property type="entry name" value="CORE-BINDING (CB) DOMAIN-CONTAINING PROTEIN"/>
    <property type="match status" value="1"/>
</dbReference>
<dbReference type="SUPFAM" id="SSF56349">
    <property type="entry name" value="DNA breaking-rejoining enzymes"/>
    <property type="match status" value="1"/>
</dbReference>
<organism evidence="3 4">
    <name type="scientific">Gigaspora margarita</name>
    <dbReference type="NCBI Taxonomy" id="4874"/>
    <lineage>
        <taxon>Eukaryota</taxon>
        <taxon>Fungi</taxon>
        <taxon>Fungi incertae sedis</taxon>
        <taxon>Mucoromycota</taxon>
        <taxon>Glomeromycotina</taxon>
        <taxon>Glomeromycetes</taxon>
        <taxon>Diversisporales</taxon>
        <taxon>Gigasporaceae</taxon>
        <taxon>Gigaspora</taxon>
    </lineage>
</organism>
<protein>
    <submittedName>
        <fullName evidence="3">27573_t:CDS:1</fullName>
    </submittedName>
</protein>
<evidence type="ECO:0000256" key="2">
    <source>
        <dbReference type="ARBA" id="ARBA00023172"/>
    </source>
</evidence>
<dbReference type="SUPFAM" id="SSF47823">
    <property type="entry name" value="lambda integrase-like, N-terminal domain"/>
    <property type="match status" value="1"/>
</dbReference>
<sequence length="351" mass="39414">MANIRLSGIRSKLQAKGFPEEVIKRIEETSNKSSNITVGFAINKWYIWCSKENTDPIQCPIKNNIEFLNDMCSQQKAYNTIASYRSAISEIYNYSDGYPIGRHPDIVKFMISIRKSNPPPSAPDDPIDIIPTLDFIISLGSNEDMSILDLLQKAAFLIALGSASRPSDLHRIKLGTLQKTSYGISFSVINPKETNISISHGGNKSVSKKIFIDYYEDTELCPASAVLKLLERTQEWRTSANQHEYLFLTTTLPHQQATVDTISCWLRSILTQADPFAKAKDVISISASLAQDAGADVFTILALGNWSDYSVYQRFYQRGIRKMLERNKISSKILTQAKNASLSNQVFEVYT</sequence>
<evidence type="ECO:0000313" key="4">
    <source>
        <dbReference type="Proteomes" id="UP000789901"/>
    </source>
</evidence>
<name>A0ABN7UQB1_GIGMA</name>
<dbReference type="Gene3D" id="1.10.150.130">
    <property type="match status" value="1"/>
</dbReference>
<keyword evidence="2" id="KW-0233">DNA recombination</keyword>
<comment type="caution">
    <text evidence="3">The sequence shown here is derived from an EMBL/GenBank/DDBJ whole genome shotgun (WGS) entry which is preliminary data.</text>
</comment>
<reference evidence="3 4" key="1">
    <citation type="submission" date="2021-06" db="EMBL/GenBank/DDBJ databases">
        <authorList>
            <person name="Kallberg Y."/>
            <person name="Tangrot J."/>
            <person name="Rosling A."/>
        </authorList>
    </citation>
    <scope>NUCLEOTIDE SEQUENCE [LARGE SCALE GENOMIC DNA]</scope>
    <source>
        <strain evidence="3 4">120-4 pot B 10/14</strain>
    </source>
</reference>
<dbReference type="InterPro" id="IPR010998">
    <property type="entry name" value="Integrase_recombinase_N"/>
</dbReference>
<dbReference type="InterPro" id="IPR011010">
    <property type="entry name" value="DNA_brk_join_enz"/>
</dbReference>
<dbReference type="EMBL" id="CAJVQB010005033">
    <property type="protein sequence ID" value="CAG8651579.1"/>
    <property type="molecule type" value="Genomic_DNA"/>
</dbReference>
<evidence type="ECO:0000256" key="1">
    <source>
        <dbReference type="ARBA" id="ARBA00023125"/>
    </source>
</evidence>
<evidence type="ECO:0000313" key="3">
    <source>
        <dbReference type="EMBL" id="CAG8651579.1"/>
    </source>
</evidence>
<dbReference type="PANTHER" id="PTHR35617">
    <property type="entry name" value="PHAGE_INTEGRASE DOMAIN-CONTAINING PROTEIN"/>
    <property type="match status" value="1"/>
</dbReference>
<keyword evidence="4" id="KW-1185">Reference proteome</keyword>
<accession>A0ABN7UQB1</accession>
<proteinExistence type="predicted"/>
<gene>
    <name evidence="3" type="ORF">GMARGA_LOCUS9383</name>
</gene>